<keyword evidence="2" id="KW-1185">Reference proteome</keyword>
<gene>
    <name evidence="1" type="ORF">C7212DRAFT_318650</name>
</gene>
<organism evidence="1 2">
    <name type="scientific">Tuber magnatum</name>
    <name type="common">white Piedmont truffle</name>
    <dbReference type="NCBI Taxonomy" id="42249"/>
    <lineage>
        <taxon>Eukaryota</taxon>
        <taxon>Fungi</taxon>
        <taxon>Dikarya</taxon>
        <taxon>Ascomycota</taxon>
        <taxon>Pezizomycotina</taxon>
        <taxon>Pezizomycetes</taxon>
        <taxon>Pezizales</taxon>
        <taxon>Tuberaceae</taxon>
        <taxon>Tuber</taxon>
    </lineage>
</organism>
<dbReference type="EMBL" id="PYWC01000036">
    <property type="protein sequence ID" value="PWW76170.1"/>
    <property type="molecule type" value="Genomic_DNA"/>
</dbReference>
<sequence length="232" mass="26540">MSDETNSAEAMVMPDIQQLLDGPARPRSRLHALTRSLGFKKLARIFRVRKGKKLRVRNWQQDFFDLLVGDLEFQLFMVEVEQRDNNFGFGERFPQTNEHNPQISPGTLHQFQLMNLLIYDMQAHLTGGSVREPVSVAEKERIQVEGSFHDKNNRARAMNNQITVSTMALEPFYRADGELVPHFPRTGAEIGKLSSRAINKLLLAVGLPTDGALSDRKERFMKYIGFTMLQSY</sequence>
<proteinExistence type="predicted"/>
<accession>A0A317SQW7</accession>
<dbReference type="AlphaFoldDB" id="A0A317SQW7"/>
<evidence type="ECO:0000313" key="1">
    <source>
        <dbReference type="EMBL" id="PWW76170.1"/>
    </source>
</evidence>
<dbReference type="Proteomes" id="UP000246991">
    <property type="component" value="Unassembled WGS sequence"/>
</dbReference>
<dbReference type="OrthoDB" id="5405293at2759"/>
<protein>
    <submittedName>
        <fullName evidence="1">Uncharacterized protein</fullName>
    </submittedName>
</protein>
<comment type="caution">
    <text evidence="1">The sequence shown here is derived from an EMBL/GenBank/DDBJ whole genome shotgun (WGS) entry which is preliminary data.</text>
</comment>
<evidence type="ECO:0000313" key="2">
    <source>
        <dbReference type="Proteomes" id="UP000246991"/>
    </source>
</evidence>
<name>A0A317SQW7_9PEZI</name>
<dbReference type="STRING" id="42249.A0A317SQW7"/>
<reference evidence="1 2" key="1">
    <citation type="submission" date="2018-03" db="EMBL/GenBank/DDBJ databases">
        <title>Genomes of Pezizomycetes fungi and the evolution of truffles.</title>
        <authorList>
            <person name="Murat C."/>
            <person name="Payen T."/>
            <person name="Noel B."/>
            <person name="Kuo A."/>
            <person name="Martin F.M."/>
        </authorList>
    </citation>
    <scope>NUCLEOTIDE SEQUENCE [LARGE SCALE GENOMIC DNA]</scope>
    <source>
        <strain evidence="1">091103-1</strain>
    </source>
</reference>